<dbReference type="SUPFAM" id="SSF53187">
    <property type="entry name" value="Zn-dependent exopeptidases"/>
    <property type="match status" value="1"/>
</dbReference>
<sequence>MKRKISIGILLTVLVIAGIRMSGSAQFAVMTKKAERAEYTVCIDSGHGGNDPGKIGVAGTKEKEVNLTIALKLKKHLERQNIRVIMTRTDDRNLADANATNEKISDMKQRVAKMNSEQPDAVISIHQNSYTDSSVKGAQVFYYEGSKEGKMLAELLQKSLIDNVDPQNHRVAKANSGYYILKNTSAPTVIVECGFLSNPEEESLLISAAYQEKLVEALQKGICAYLWEH</sequence>
<dbReference type="EMBL" id="WKRA01000005">
    <property type="protein sequence ID" value="MSD15426.1"/>
    <property type="molecule type" value="Genomic_DNA"/>
</dbReference>
<dbReference type="InterPro" id="IPR002508">
    <property type="entry name" value="MurNAc-LAA_cat"/>
</dbReference>
<dbReference type="PANTHER" id="PTHR30404:SF0">
    <property type="entry name" value="N-ACETYLMURAMOYL-L-ALANINE AMIDASE AMIC"/>
    <property type="match status" value="1"/>
</dbReference>
<dbReference type="PANTHER" id="PTHR30404">
    <property type="entry name" value="N-ACETYLMURAMOYL-L-ALANINE AMIDASE"/>
    <property type="match status" value="1"/>
</dbReference>
<dbReference type="RefSeq" id="WP_129899803.1">
    <property type="nucleotide sequence ID" value="NZ_RCYH01000008.1"/>
</dbReference>
<gene>
    <name evidence="3" type="ORF">GKE72_04935</name>
</gene>
<comment type="caution">
    <text evidence="3">The sequence shown here is derived from an EMBL/GenBank/DDBJ whole genome shotgun (WGS) entry which is preliminary data.</text>
</comment>
<evidence type="ECO:0000259" key="2">
    <source>
        <dbReference type="SMART" id="SM00646"/>
    </source>
</evidence>
<proteinExistence type="predicted"/>
<dbReference type="AlphaFoldDB" id="A0A844E089"/>
<name>A0A844E089_EUBRA</name>
<dbReference type="InterPro" id="IPR050695">
    <property type="entry name" value="N-acetylmuramoyl_amidase_3"/>
</dbReference>
<organism evidence="3 4">
    <name type="scientific">Eubacterium ramulus</name>
    <dbReference type="NCBI Taxonomy" id="39490"/>
    <lineage>
        <taxon>Bacteria</taxon>
        <taxon>Bacillati</taxon>
        <taxon>Bacillota</taxon>
        <taxon>Clostridia</taxon>
        <taxon>Eubacteriales</taxon>
        <taxon>Eubacteriaceae</taxon>
        <taxon>Eubacterium</taxon>
    </lineage>
</organism>
<evidence type="ECO:0000256" key="1">
    <source>
        <dbReference type="ARBA" id="ARBA00022801"/>
    </source>
</evidence>
<dbReference type="GO" id="GO:0030288">
    <property type="term" value="C:outer membrane-bounded periplasmic space"/>
    <property type="evidence" value="ECO:0007669"/>
    <property type="project" value="TreeGrafter"/>
</dbReference>
<dbReference type="GO" id="GO:0008745">
    <property type="term" value="F:N-acetylmuramoyl-L-alanine amidase activity"/>
    <property type="evidence" value="ECO:0007669"/>
    <property type="project" value="InterPro"/>
</dbReference>
<protein>
    <submittedName>
        <fullName evidence="3">N-acetylmuramoyl-L-alanine amidase</fullName>
    </submittedName>
</protein>
<dbReference type="Proteomes" id="UP000431304">
    <property type="component" value="Unassembled WGS sequence"/>
</dbReference>
<feature type="domain" description="MurNAc-LAA" evidence="2">
    <location>
        <begin position="111"/>
        <end position="223"/>
    </location>
</feature>
<evidence type="ECO:0000313" key="4">
    <source>
        <dbReference type="Proteomes" id="UP000431304"/>
    </source>
</evidence>
<dbReference type="GO" id="GO:0009253">
    <property type="term" value="P:peptidoglycan catabolic process"/>
    <property type="evidence" value="ECO:0007669"/>
    <property type="project" value="InterPro"/>
</dbReference>
<dbReference type="Pfam" id="PF01520">
    <property type="entry name" value="Amidase_3"/>
    <property type="match status" value="1"/>
</dbReference>
<reference evidence="3 4" key="1">
    <citation type="journal article" date="2019" name="Nat. Med.">
        <title>A library of human gut bacterial isolates paired with longitudinal multiomics data enables mechanistic microbiome research.</title>
        <authorList>
            <person name="Poyet M."/>
            <person name="Groussin M."/>
            <person name="Gibbons S.M."/>
            <person name="Avila-Pacheco J."/>
            <person name="Jiang X."/>
            <person name="Kearney S.M."/>
            <person name="Perrotta A.R."/>
            <person name="Berdy B."/>
            <person name="Zhao S."/>
            <person name="Lieberman T.D."/>
            <person name="Swanson P.K."/>
            <person name="Smith M."/>
            <person name="Roesemann S."/>
            <person name="Alexander J.E."/>
            <person name="Rich S.A."/>
            <person name="Livny J."/>
            <person name="Vlamakis H."/>
            <person name="Clish C."/>
            <person name="Bullock K."/>
            <person name="Deik A."/>
            <person name="Scott J."/>
            <person name="Pierce K.A."/>
            <person name="Xavier R.J."/>
            <person name="Alm E.J."/>
        </authorList>
    </citation>
    <scope>NUCLEOTIDE SEQUENCE [LARGE SCALE GENOMIC DNA]</scope>
    <source>
        <strain evidence="3 4">BIOML-A3</strain>
    </source>
</reference>
<dbReference type="Gene3D" id="3.40.630.40">
    <property type="entry name" value="Zn-dependent exopeptidases"/>
    <property type="match status" value="1"/>
</dbReference>
<accession>A0A844E089</accession>
<evidence type="ECO:0000313" key="3">
    <source>
        <dbReference type="EMBL" id="MSD15426.1"/>
    </source>
</evidence>
<keyword evidence="1" id="KW-0378">Hydrolase</keyword>
<dbReference type="SMART" id="SM00646">
    <property type="entry name" value="Ami_3"/>
    <property type="match status" value="1"/>
</dbReference>
<dbReference type="CDD" id="cd02696">
    <property type="entry name" value="MurNAc-LAA"/>
    <property type="match status" value="1"/>
</dbReference>